<sequence length="252" mass="27283">MQSKRFMSILILAICTVASLPALAAQQSNSASAAMLEAASLQLEFGEVEQAGDTLERALRIEPNNPATLHYLGQVRLQQGQYEQAVALATKSNARARNNTELHNRNLQLIQAARQAMGPGVSTGSAVEVEVDELAEVQVGLDQEVERQRAAGIAAASAEDGEQFTSLAPTQEEFVTEPQSVGGQPRDEGGLRAASFETHPAYEELRIPRGHMPPRGKCRIWFPDRPAGRQPAPGKCKKLQHRVPQGAYLVRG</sequence>
<dbReference type="InterPro" id="IPR019734">
    <property type="entry name" value="TPR_rpt"/>
</dbReference>
<dbReference type="Pfam" id="PF14559">
    <property type="entry name" value="TPR_19"/>
    <property type="match status" value="1"/>
</dbReference>
<comment type="caution">
    <text evidence="3">The sequence shown here is derived from an EMBL/GenBank/DDBJ whole genome shotgun (WGS) entry which is preliminary data.</text>
</comment>
<keyword evidence="4" id="KW-1185">Reference proteome</keyword>
<evidence type="ECO:0000256" key="2">
    <source>
        <dbReference type="SAM" id="SignalP"/>
    </source>
</evidence>
<organism evidence="3 4">
    <name type="scientific">Metapseudomonas boanensis</name>
    <dbReference type="NCBI Taxonomy" id="2822138"/>
    <lineage>
        <taxon>Bacteria</taxon>
        <taxon>Pseudomonadati</taxon>
        <taxon>Pseudomonadota</taxon>
        <taxon>Gammaproteobacteria</taxon>
        <taxon>Pseudomonadales</taxon>
        <taxon>Pseudomonadaceae</taxon>
        <taxon>Metapseudomonas</taxon>
    </lineage>
</organism>
<protein>
    <submittedName>
        <fullName evidence="3">Tetratricopeptide repeat protein</fullName>
    </submittedName>
</protein>
<dbReference type="PROSITE" id="PS50005">
    <property type="entry name" value="TPR"/>
    <property type="match status" value="1"/>
</dbReference>
<keyword evidence="2" id="KW-0732">Signal</keyword>
<dbReference type="Gene3D" id="1.25.40.10">
    <property type="entry name" value="Tetratricopeptide repeat domain"/>
    <property type="match status" value="1"/>
</dbReference>
<dbReference type="EMBL" id="JAGTIS010000001">
    <property type="protein sequence ID" value="MBT8765291.1"/>
    <property type="molecule type" value="Genomic_DNA"/>
</dbReference>
<dbReference type="InterPro" id="IPR011990">
    <property type="entry name" value="TPR-like_helical_dom_sf"/>
</dbReference>
<name>A0ABS5XDL8_9GAMM</name>
<evidence type="ECO:0000256" key="1">
    <source>
        <dbReference type="PROSITE-ProRule" id="PRU00339"/>
    </source>
</evidence>
<feature type="signal peptide" evidence="2">
    <location>
        <begin position="1"/>
        <end position="24"/>
    </location>
</feature>
<keyword evidence="1" id="KW-0802">TPR repeat</keyword>
<gene>
    <name evidence="3" type="ORF">J7302_03965</name>
</gene>
<dbReference type="SUPFAM" id="SSF48452">
    <property type="entry name" value="TPR-like"/>
    <property type="match status" value="1"/>
</dbReference>
<proteinExistence type="predicted"/>
<accession>A0ABS5XDL8</accession>
<feature type="chain" id="PRO_5045403469" evidence="2">
    <location>
        <begin position="25"/>
        <end position="252"/>
    </location>
</feature>
<feature type="repeat" description="TPR" evidence="1">
    <location>
        <begin position="32"/>
        <end position="65"/>
    </location>
</feature>
<dbReference type="Proteomes" id="UP001519667">
    <property type="component" value="Unassembled WGS sequence"/>
</dbReference>
<evidence type="ECO:0000313" key="4">
    <source>
        <dbReference type="Proteomes" id="UP001519667"/>
    </source>
</evidence>
<evidence type="ECO:0000313" key="3">
    <source>
        <dbReference type="EMBL" id="MBT8765291.1"/>
    </source>
</evidence>
<reference evidence="3 4" key="1">
    <citation type="submission" date="2021-04" db="EMBL/GenBank/DDBJ databases">
        <title>Pseudomonas boanensis sp. nov., a bacterium isolated from river water used for household purposes in Boane District, Mozambique.</title>
        <authorList>
            <person name="Nicklasson M."/>
            <person name="Martin-Rodriguez A.J."/>
            <person name="Thorell K."/>
            <person name="Neves L."/>
            <person name="Mussagy A."/>
            <person name="Rydberg H.A."/>
            <person name="Hernroth B."/>
            <person name="Svensson-Stadler L."/>
            <person name="Sjoling A."/>
        </authorList>
    </citation>
    <scope>NUCLEOTIDE SEQUENCE [LARGE SCALE GENOMIC DNA]</scope>
    <source>
        <strain evidence="3 4">DB1</strain>
    </source>
</reference>